<dbReference type="PANTHER" id="PTHR30579">
    <property type="entry name" value="TRANSCRIPTIONAL REGULATOR"/>
    <property type="match status" value="1"/>
</dbReference>
<feature type="domain" description="HTH lysR-type" evidence="5">
    <location>
        <begin position="8"/>
        <end position="61"/>
    </location>
</feature>
<dbReference type="GO" id="GO:0003677">
    <property type="term" value="F:DNA binding"/>
    <property type="evidence" value="ECO:0007669"/>
    <property type="project" value="UniProtKB-KW"/>
</dbReference>
<comment type="caution">
    <text evidence="6">The sequence shown here is derived from an EMBL/GenBank/DDBJ whole genome shotgun (WGS) entry which is preliminary data.</text>
</comment>
<evidence type="ECO:0000313" key="6">
    <source>
        <dbReference type="EMBL" id="MPL86121.1"/>
    </source>
</evidence>
<keyword evidence="3" id="KW-0238">DNA-binding</keyword>
<dbReference type="Gene3D" id="1.10.10.10">
    <property type="entry name" value="Winged helix-like DNA-binding domain superfamily/Winged helix DNA-binding domain"/>
    <property type="match status" value="1"/>
</dbReference>
<dbReference type="Pfam" id="PF03466">
    <property type="entry name" value="LysR_substrate"/>
    <property type="match status" value="1"/>
</dbReference>
<name>A0A644V4K3_9ZZZZ</name>
<dbReference type="InterPro" id="IPR036390">
    <property type="entry name" value="WH_DNA-bd_sf"/>
</dbReference>
<reference evidence="6" key="1">
    <citation type="submission" date="2019-08" db="EMBL/GenBank/DDBJ databases">
        <authorList>
            <person name="Kucharzyk K."/>
            <person name="Murdoch R.W."/>
            <person name="Higgins S."/>
            <person name="Loffler F."/>
        </authorList>
    </citation>
    <scope>NUCLEOTIDE SEQUENCE</scope>
</reference>
<dbReference type="EMBL" id="VSSQ01000216">
    <property type="protein sequence ID" value="MPL86121.1"/>
    <property type="molecule type" value="Genomic_DNA"/>
</dbReference>
<dbReference type="InterPro" id="IPR000847">
    <property type="entry name" value="LysR_HTH_N"/>
</dbReference>
<keyword evidence="2" id="KW-0805">Transcription regulation</keyword>
<dbReference type="AlphaFoldDB" id="A0A644V4K3"/>
<evidence type="ECO:0000256" key="3">
    <source>
        <dbReference type="ARBA" id="ARBA00023125"/>
    </source>
</evidence>
<dbReference type="Gene3D" id="3.40.190.10">
    <property type="entry name" value="Periplasmic binding protein-like II"/>
    <property type="match status" value="2"/>
</dbReference>
<dbReference type="GO" id="GO:0003700">
    <property type="term" value="F:DNA-binding transcription factor activity"/>
    <property type="evidence" value="ECO:0007669"/>
    <property type="project" value="InterPro"/>
</dbReference>
<evidence type="ECO:0000256" key="1">
    <source>
        <dbReference type="ARBA" id="ARBA00009437"/>
    </source>
</evidence>
<protein>
    <submittedName>
        <fullName evidence="6">HTH-type transcriptional regulator HdfR</fullName>
    </submittedName>
</protein>
<dbReference type="PROSITE" id="PS50931">
    <property type="entry name" value="HTH_LYSR"/>
    <property type="match status" value="1"/>
</dbReference>
<dbReference type="InterPro" id="IPR050176">
    <property type="entry name" value="LTTR"/>
</dbReference>
<organism evidence="6">
    <name type="scientific">bioreactor metagenome</name>
    <dbReference type="NCBI Taxonomy" id="1076179"/>
    <lineage>
        <taxon>unclassified sequences</taxon>
        <taxon>metagenomes</taxon>
        <taxon>ecological metagenomes</taxon>
    </lineage>
</organism>
<dbReference type="SUPFAM" id="SSF46785">
    <property type="entry name" value="Winged helix' DNA-binding domain"/>
    <property type="match status" value="1"/>
</dbReference>
<evidence type="ECO:0000256" key="2">
    <source>
        <dbReference type="ARBA" id="ARBA00023015"/>
    </source>
</evidence>
<dbReference type="FunFam" id="1.10.10.10:FF:000001">
    <property type="entry name" value="LysR family transcriptional regulator"/>
    <property type="match status" value="1"/>
</dbReference>
<comment type="similarity">
    <text evidence="1">Belongs to the LysR transcriptional regulatory family.</text>
</comment>
<dbReference type="InterPro" id="IPR036388">
    <property type="entry name" value="WH-like_DNA-bd_sf"/>
</dbReference>
<keyword evidence="4" id="KW-0804">Transcription</keyword>
<sequence length="288" mass="31521">MIQLDHVLLRTFIACIDAKGFGRAAQRVHRSAATISTHIARLEAETGVVLFLRDTRNLALTREGERLEAYARRILRLHDEAAESFRKPDIRGAITIGAPDDFISQFLPPVLEQFGVQYPLADIKVVCAQTTALAPLVNGGQVDLAIVTRSDGVTGKLVRREPMVWISARDRLVLERRPLPVALFEPGSHARKVVLAALEQSNVTFRATYESSSLAGLLTIVEAGLAVAAVTRLSAPPHLILPEGAGGLRMPEALDLVLIRGAAANNPLCDAMEEMIFDQQYRRQAHQD</sequence>
<gene>
    <name evidence="6" type="primary">hdfR_13</name>
    <name evidence="6" type="ORF">SDC9_32097</name>
</gene>
<evidence type="ECO:0000256" key="4">
    <source>
        <dbReference type="ARBA" id="ARBA00023163"/>
    </source>
</evidence>
<dbReference type="Pfam" id="PF00126">
    <property type="entry name" value="HTH_1"/>
    <property type="match status" value="1"/>
</dbReference>
<dbReference type="SUPFAM" id="SSF53850">
    <property type="entry name" value="Periplasmic binding protein-like II"/>
    <property type="match status" value="1"/>
</dbReference>
<dbReference type="InterPro" id="IPR005119">
    <property type="entry name" value="LysR_subst-bd"/>
</dbReference>
<accession>A0A644V4K3</accession>
<proteinExistence type="inferred from homology"/>
<evidence type="ECO:0000259" key="5">
    <source>
        <dbReference type="PROSITE" id="PS50931"/>
    </source>
</evidence>
<dbReference type="PANTHER" id="PTHR30579:SF7">
    <property type="entry name" value="HTH-TYPE TRANSCRIPTIONAL REGULATOR LRHA-RELATED"/>
    <property type="match status" value="1"/>
</dbReference>